<evidence type="ECO:0000256" key="2">
    <source>
        <dbReference type="SAM" id="MobiDB-lite"/>
    </source>
</evidence>
<evidence type="ECO:0000259" key="4">
    <source>
        <dbReference type="Pfam" id="PF24564"/>
    </source>
</evidence>
<feature type="coiled-coil region" evidence="1">
    <location>
        <begin position="359"/>
        <end position="386"/>
    </location>
</feature>
<keyword evidence="1" id="KW-0175">Coiled coil</keyword>
<feature type="region of interest" description="Disordered" evidence="2">
    <location>
        <begin position="454"/>
        <end position="488"/>
    </location>
</feature>
<dbReference type="Gene3D" id="1.20.120.20">
    <property type="entry name" value="Apolipoprotein"/>
    <property type="match status" value="1"/>
</dbReference>
<dbReference type="InterPro" id="IPR027417">
    <property type="entry name" value="P-loop_NTPase"/>
</dbReference>
<feature type="domain" description="DUF7605" evidence="4">
    <location>
        <begin position="643"/>
        <end position="802"/>
    </location>
</feature>
<dbReference type="InterPro" id="IPR056024">
    <property type="entry name" value="DUF7605"/>
</dbReference>
<dbReference type="PANTHER" id="PTHR36681:SF3">
    <property type="entry name" value="NUCLEAR GTPASE, GERMINAL CENTER-ASSOCIATED, TANDEM DUPLICATE 3"/>
    <property type="match status" value="1"/>
</dbReference>
<feature type="compositionally biased region" description="Acidic residues" evidence="2">
    <location>
        <begin position="461"/>
        <end position="473"/>
    </location>
</feature>
<dbReference type="RefSeq" id="XP_072855564.1">
    <property type="nucleotide sequence ID" value="XM_072999463.1"/>
</dbReference>
<accession>A0ABM5GD35</accession>
<evidence type="ECO:0000256" key="1">
    <source>
        <dbReference type="SAM" id="Coils"/>
    </source>
</evidence>
<organism evidence="5 6">
    <name type="scientific">Pogona vitticeps</name>
    <name type="common">central bearded dragon</name>
    <dbReference type="NCBI Taxonomy" id="103695"/>
    <lineage>
        <taxon>Eukaryota</taxon>
        <taxon>Metazoa</taxon>
        <taxon>Chordata</taxon>
        <taxon>Craniata</taxon>
        <taxon>Vertebrata</taxon>
        <taxon>Euteleostomi</taxon>
        <taxon>Lepidosauria</taxon>
        <taxon>Squamata</taxon>
        <taxon>Bifurcata</taxon>
        <taxon>Unidentata</taxon>
        <taxon>Episquamata</taxon>
        <taxon>Toxicofera</taxon>
        <taxon>Iguania</taxon>
        <taxon>Acrodonta</taxon>
        <taxon>Agamidae</taxon>
        <taxon>Amphibolurinae</taxon>
        <taxon>Pogona</taxon>
    </lineage>
</organism>
<feature type="region of interest" description="Disordered" evidence="2">
    <location>
        <begin position="1"/>
        <end position="33"/>
    </location>
</feature>
<dbReference type="Proteomes" id="UP001652642">
    <property type="component" value="Chromosome 4"/>
</dbReference>
<dbReference type="Pfam" id="PF24564">
    <property type="entry name" value="DUF7605"/>
    <property type="match status" value="1"/>
</dbReference>
<feature type="region of interest" description="Disordered" evidence="2">
    <location>
        <begin position="1051"/>
        <end position="1087"/>
    </location>
</feature>
<evidence type="ECO:0000313" key="5">
    <source>
        <dbReference type="Proteomes" id="UP001652642"/>
    </source>
</evidence>
<gene>
    <name evidence="6" type="primary">LOC110084817</name>
</gene>
<feature type="domain" description="Dynamin N-terminal" evidence="3">
    <location>
        <begin position="92"/>
        <end position="318"/>
    </location>
</feature>
<sequence length="1226" mass="136287">MLPRRDRPPCGSSAPSQRDFWPGAKGAESSVPSGWASSEQDVVFQLQECQSVLAEISQTLGGAEGLDHSHVEKWRDQVAALQKATQMPQTHIAVVGNTGAGKSCLLNALLDEEAVLPTSAMRACTAVVVEISRAVGGSPYEAEVEFLSHQEWYKELQALLEDMKDKSGHLKRRCPDRKTEAGAAYCRVKAVYGRIDDLEKLENIQDVTQHLGTVQHLSAETAAVFRTKIEKYIDSQTDNLREMKGGEFWPIVKCVRIRVAKSEVLKTGAVLVDLPGIRDSNTARDRAAKEYLKDCHAVWIVASITRAVDDKTAKEMLEANLRRQLLMDGHYGSLAFVCTKTDSFNITDIVRDLKLQDEIQPIEDELRELEGQRMQAEVEKRSLYEQLQQEGEQRPQPISLQRQHDILEKEFKISDLQRKKDAKLRAISLICVEARNKFSKKQILMDFSAGLEEMKRKAAEPEGEEDSDEDSEESRELGRSDSAGLGETQSQLGQLQVFTVSATEYLKLGGKLLRDGQPQVFHDTKDTEIPALKKFAIDTALKHSMVATEKVVRDVACVLGQMVNFLMSQRAEDCSHQAQVQETVQLALQGVLPLLQEPVERSLCDIQHCFGVLIRNSLRKGAAEAKELSEAIVRSWGLPPFSLPHATYRAACCRHGVYTSPSLKNQHVDFNRCLAEPIFRAIAVTWNHVFSFRLVESIQDFGKGVLEKLNSFFRDLERQLSRGVEAIHAVSVQQTEAARARLLSFVLELKDFITREQRKISRLLTPEIKAHMEPAYAACAQMRGKGYFEQMKARMESHIQREKEVIFDSAVRKLQDQLDRLQQTIQARLQSFVQELTRSLKMQLEAVLKPVQKNAKIIPELMNICAKMDKICRRSCVDYILPSPTRTAEDGSLWMEGEPPKAQDPASFVVPFLDLRVGAIRLPPIVSIQVSVQDLTLNLADGTTVTVSLGSACRGECCLPLGCLILYVLSEVADEIYSQRGLQMPCSGLCNPKAVLIRDKARDQRLISKLVGCLSSSCKGASWVQMLSLPEGREKLELLAIPYAAQQLQYEAGKEGPPAGSSPPPPELPPVIQQLLPPPSDLRPRSKRRAGEVIHLQLEKKHKVEATAPWAGSDPLLRCHGNTEARGTPGAKAPEACLLPTLEDSRRKADALPGAPLCHVALQLDGSPFPIPGSAGGLHVRATEGIWEKCPSHNAAAKKEEEEEEEECLKVEKMQPSPAGCSWLTF</sequence>
<proteinExistence type="predicted"/>
<dbReference type="SUPFAM" id="SSF52540">
    <property type="entry name" value="P-loop containing nucleoside triphosphate hydrolases"/>
    <property type="match status" value="1"/>
</dbReference>
<dbReference type="Pfam" id="PF00350">
    <property type="entry name" value="Dynamin_N"/>
    <property type="match status" value="1"/>
</dbReference>
<feature type="compositionally biased region" description="Pro residues" evidence="2">
    <location>
        <begin position="1060"/>
        <end position="1069"/>
    </location>
</feature>
<dbReference type="PANTHER" id="PTHR36681">
    <property type="entry name" value="NUCLEAR GTPASE, GERMINAL CENTER-ASSOCIATED, TANDEM DUPLICATE 3"/>
    <property type="match status" value="1"/>
</dbReference>
<evidence type="ECO:0000313" key="6">
    <source>
        <dbReference type="RefSeq" id="XP_072855564.1"/>
    </source>
</evidence>
<keyword evidence="5" id="KW-1185">Reference proteome</keyword>
<name>A0ABM5GD35_9SAUR</name>
<protein>
    <submittedName>
        <fullName evidence="6">Nuclear GTPase SLIP-GC-like</fullName>
    </submittedName>
</protein>
<dbReference type="Gene3D" id="3.40.50.300">
    <property type="entry name" value="P-loop containing nucleotide triphosphate hydrolases"/>
    <property type="match status" value="2"/>
</dbReference>
<dbReference type="GeneID" id="110084817"/>
<reference evidence="6" key="1">
    <citation type="submission" date="2025-08" db="UniProtKB">
        <authorList>
            <consortium name="RefSeq"/>
        </authorList>
    </citation>
    <scope>IDENTIFICATION</scope>
</reference>
<dbReference type="InterPro" id="IPR045063">
    <property type="entry name" value="Dynamin_N"/>
</dbReference>
<evidence type="ECO:0000259" key="3">
    <source>
        <dbReference type="Pfam" id="PF00350"/>
    </source>
</evidence>
<dbReference type="SUPFAM" id="SSF58113">
    <property type="entry name" value="Apolipoprotein A-I"/>
    <property type="match status" value="1"/>
</dbReference>